<dbReference type="EMBL" id="CP021425">
    <property type="protein sequence ID" value="ARU58090.1"/>
    <property type="molecule type" value="Genomic_DNA"/>
</dbReference>
<dbReference type="KEGG" id="ome:OLMES_4072"/>
<evidence type="ECO:0000313" key="1">
    <source>
        <dbReference type="EMBL" id="ARU58090.1"/>
    </source>
</evidence>
<dbReference type="InterPro" id="IPR010412">
    <property type="entry name" value="DUF1007"/>
</dbReference>
<organism evidence="1 2">
    <name type="scientific">Oleiphilus messinensis</name>
    <dbReference type="NCBI Taxonomy" id="141451"/>
    <lineage>
        <taxon>Bacteria</taxon>
        <taxon>Pseudomonadati</taxon>
        <taxon>Pseudomonadota</taxon>
        <taxon>Gammaproteobacteria</taxon>
        <taxon>Oceanospirillales</taxon>
        <taxon>Oleiphilaceae</taxon>
        <taxon>Oleiphilus</taxon>
    </lineage>
</organism>
<dbReference type="Pfam" id="PF06226">
    <property type="entry name" value="DUF1007"/>
    <property type="match status" value="1"/>
</dbReference>
<dbReference type="OrthoDB" id="5781652at2"/>
<dbReference type="AlphaFoldDB" id="A0A1Y0ICW1"/>
<name>A0A1Y0ICW1_9GAMM</name>
<evidence type="ECO:0000313" key="2">
    <source>
        <dbReference type="Proteomes" id="UP000196027"/>
    </source>
</evidence>
<gene>
    <name evidence="1" type="ORF">OLMES_4072</name>
</gene>
<proteinExistence type="predicted"/>
<dbReference type="RefSeq" id="WP_087462908.1">
    <property type="nucleotide sequence ID" value="NZ_CP021425.1"/>
</dbReference>
<sequence length="223" mass="25512">MTINRYIRLRVVQALCVFLAIFGLIAGVQAHPHSWIELNTRFVLDKQAHLVQIRQRWEFDVYYSMMTLADSRNEYGNDTTGLPQMATKMIRNLKAYGYFSKLSVDGANIALAMPDPYRLSTKAKNGHEVLELEMIFDIQQGMNIENKTLHWQVFDPTYYIAMIHVDENSIEIIGGDATECSRKIEFPDPSDDLIEYAQSLDRTQKNTEGLGAAFADMIVVNCY</sequence>
<keyword evidence="2" id="KW-1185">Reference proteome</keyword>
<reference evidence="1 2" key="1">
    <citation type="submission" date="2017-05" db="EMBL/GenBank/DDBJ databases">
        <title>Genomic insights into alkan degradation activity of Oleiphilus messinensis.</title>
        <authorList>
            <person name="Kozyavkin S.A."/>
            <person name="Slesarev A.I."/>
            <person name="Golyshin P.N."/>
            <person name="Korzhenkov A."/>
            <person name="Golyshina O.N."/>
            <person name="Toshchakov S.V."/>
        </authorList>
    </citation>
    <scope>NUCLEOTIDE SEQUENCE [LARGE SCALE GENOMIC DNA]</scope>
    <source>
        <strain evidence="1 2">ME102</strain>
    </source>
</reference>
<protein>
    <submittedName>
        <fullName evidence="1">ABC transporter subunit protein</fullName>
    </submittedName>
</protein>
<dbReference type="Proteomes" id="UP000196027">
    <property type="component" value="Chromosome"/>
</dbReference>
<accession>A0A1Y0ICW1</accession>